<dbReference type="InterPro" id="IPR041122">
    <property type="entry name" value="RecJ_OB"/>
</dbReference>
<feature type="domain" description="DDH" evidence="6">
    <location>
        <begin position="79"/>
        <end position="211"/>
    </location>
</feature>
<dbReference type="OrthoDB" id="9809852at2"/>
<dbReference type="Pfam" id="PF01368">
    <property type="entry name" value="DHH"/>
    <property type="match status" value="1"/>
</dbReference>
<dbReference type="Proteomes" id="UP000317421">
    <property type="component" value="Unassembled WGS sequence"/>
</dbReference>
<dbReference type="AlphaFoldDB" id="A0A5C6AGX2"/>
<dbReference type="SUPFAM" id="SSF64182">
    <property type="entry name" value="DHH phosphoesterases"/>
    <property type="match status" value="1"/>
</dbReference>
<dbReference type="Gene3D" id="3.10.310.30">
    <property type="match status" value="1"/>
</dbReference>
<evidence type="ECO:0000259" key="6">
    <source>
        <dbReference type="Pfam" id="PF01368"/>
    </source>
</evidence>
<dbReference type="InterPro" id="IPR003156">
    <property type="entry name" value="DHHA1_dom"/>
</dbReference>
<evidence type="ECO:0000259" key="8">
    <source>
        <dbReference type="Pfam" id="PF17768"/>
    </source>
</evidence>
<dbReference type="InterPro" id="IPR038763">
    <property type="entry name" value="DHH_sf"/>
</dbReference>
<reference evidence="9 10" key="1">
    <citation type="submission" date="2019-02" db="EMBL/GenBank/DDBJ databases">
        <title>Deep-cultivation of Planctomycetes and their phenomic and genomic characterization uncovers novel biology.</title>
        <authorList>
            <person name="Wiegand S."/>
            <person name="Jogler M."/>
            <person name="Boedeker C."/>
            <person name="Pinto D."/>
            <person name="Vollmers J."/>
            <person name="Rivas-Marin E."/>
            <person name="Kohn T."/>
            <person name="Peeters S.H."/>
            <person name="Heuer A."/>
            <person name="Rast P."/>
            <person name="Oberbeckmann S."/>
            <person name="Bunk B."/>
            <person name="Jeske O."/>
            <person name="Meyerdierks A."/>
            <person name="Storesund J.E."/>
            <person name="Kallscheuer N."/>
            <person name="Luecker S."/>
            <person name="Lage O.M."/>
            <person name="Pohl T."/>
            <person name="Merkel B.J."/>
            <person name="Hornburger P."/>
            <person name="Mueller R.-W."/>
            <person name="Bruemmer F."/>
            <person name="Labrenz M."/>
            <person name="Spormann A.M."/>
            <person name="Op Den Camp H."/>
            <person name="Overmann J."/>
            <person name="Amann R."/>
            <person name="Jetten M.S.M."/>
            <person name="Mascher T."/>
            <person name="Medema M.H."/>
            <person name="Devos D.P."/>
            <person name="Kaster A.-K."/>
            <person name="Ovreas L."/>
            <person name="Rohde M."/>
            <person name="Galperin M.Y."/>
            <person name="Jogler C."/>
        </authorList>
    </citation>
    <scope>NUCLEOTIDE SEQUENCE [LARGE SCALE GENOMIC DNA]</scope>
    <source>
        <strain evidence="9 10">Pla108</strain>
    </source>
</reference>
<name>A0A5C6AGX2_9BACT</name>
<evidence type="ECO:0000256" key="5">
    <source>
        <dbReference type="ARBA" id="ARBA00022839"/>
    </source>
</evidence>
<dbReference type="Gene3D" id="3.90.1640.30">
    <property type="match status" value="1"/>
</dbReference>
<keyword evidence="4 9" id="KW-0378">Hydrolase</keyword>
<dbReference type="Pfam" id="PF02272">
    <property type="entry name" value="DHHA1"/>
    <property type="match status" value="1"/>
</dbReference>
<protein>
    <recommendedName>
        <fullName evidence="2">Single-stranded-DNA-specific exonuclease RecJ</fullName>
    </recommendedName>
</protein>
<evidence type="ECO:0000259" key="7">
    <source>
        <dbReference type="Pfam" id="PF02272"/>
    </source>
</evidence>
<dbReference type="NCBIfam" id="TIGR00644">
    <property type="entry name" value="recJ"/>
    <property type="match status" value="1"/>
</dbReference>
<dbReference type="GO" id="GO:0006281">
    <property type="term" value="P:DNA repair"/>
    <property type="evidence" value="ECO:0007669"/>
    <property type="project" value="InterPro"/>
</dbReference>
<keyword evidence="10" id="KW-1185">Reference proteome</keyword>
<dbReference type="GO" id="GO:0003676">
    <property type="term" value="F:nucleic acid binding"/>
    <property type="evidence" value="ECO:0007669"/>
    <property type="project" value="InterPro"/>
</dbReference>
<dbReference type="InterPro" id="IPR001667">
    <property type="entry name" value="DDH_dom"/>
</dbReference>
<evidence type="ECO:0000313" key="10">
    <source>
        <dbReference type="Proteomes" id="UP000317421"/>
    </source>
</evidence>
<evidence type="ECO:0000313" key="9">
    <source>
        <dbReference type="EMBL" id="TWT99224.1"/>
    </source>
</evidence>
<keyword evidence="5 9" id="KW-0269">Exonuclease</keyword>
<evidence type="ECO:0000256" key="1">
    <source>
        <dbReference type="ARBA" id="ARBA00005915"/>
    </source>
</evidence>
<gene>
    <name evidence="9" type="primary">recJ</name>
    <name evidence="9" type="ORF">Pla108_01590</name>
</gene>
<dbReference type="GO" id="GO:0008409">
    <property type="term" value="F:5'-3' exonuclease activity"/>
    <property type="evidence" value="ECO:0007669"/>
    <property type="project" value="InterPro"/>
</dbReference>
<dbReference type="InterPro" id="IPR051673">
    <property type="entry name" value="SSDNA_exonuclease_RecJ"/>
</dbReference>
<feature type="domain" description="RecJ OB" evidence="8">
    <location>
        <begin position="476"/>
        <end position="584"/>
    </location>
</feature>
<dbReference type="GO" id="GO:0006310">
    <property type="term" value="P:DNA recombination"/>
    <property type="evidence" value="ECO:0007669"/>
    <property type="project" value="InterPro"/>
</dbReference>
<dbReference type="RefSeq" id="WP_146441528.1">
    <property type="nucleotide sequence ID" value="NZ_SJPR01000001.1"/>
</dbReference>
<sequence>MTRLWRIATHDPARIAELQRSAGLPPVVAQLLAARGILDPDEAREFLEPKLTGLRDPELLPGVPQAADQVRDAIRAGEKIVIYGDYDADGMTSAAILLRCLRLLGADARFYVPHRIEEGYGLNHEALRTLAGQGVRTVITVDCGVASVAEADTARELGLRLIITDHHKMADRLPDAAAIVHPQLPTTDGGAYPFFGLCGAAVAFKLAWALCQRSCDGHGAEGPKRVNGPMRRFLLQATGLAAIGTVADVVPLIDENRILVRHGLAALRHSPVVGFAALEQVAQLTKKPELQGEDLGFSIAPRLNAAGRLGQAELGVELLTTDDPARAAELAKYVDELNETRKSVERSVLLAARKQAKERFDPDNDPALVLADRDWHPGVIGIVAGKLAEQYGKPVVVASLDKLGAKPAIGSGRSVPGFDLAAAFNAAGEHLVSHGGHAAAAGLRVEESQLDAFRAAFCAHAAERLGDNGALLELAIDAEAPLSSLTHQIVTQIERLAPFGNGNLRPTLCATGVRLAGPPRRMGGAGRHLSVDLEQAGVKLRAVAFGAGDREEELLRLDGPIEIAFRPVINTFRGYRTVEMHLTDWKAETR</sequence>
<proteinExistence type="inferred from homology"/>
<dbReference type="PANTHER" id="PTHR30255">
    <property type="entry name" value="SINGLE-STRANDED-DNA-SPECIFIC EXONUCLEASE RECJ"/>
    <property type="match status" value="1"/>
</dbReference>
<comment type="similarity">
    <text evidence="1">Belongs to the RecJ family.</text>
</comment>
<feature type="domain" description="DHHA1" evidence="7">
    <location>
        <begin position="365"/>
        <end position="459"/>
    </location>
</feature>
<dbReference type="Pfam" id="PF17768">
    <property type="entry name" value="RecJ_OB"/>
    <property type="match status" value="1"/>
</dbReference>
<organism evidence="9 10">
    <name type="scientific">Botrimarina colliarenosi</name>
    <dbReference type="NCBI Taxonomy" id="2528001"/>
    <lineage>
        <taxon>Bacteria</taxon>
        <taxon>Pseudomonadati</taxon>
        <taxon>Planctomycetota</taxon>
        <taxon>Planctomycetia</taxon>
        <taxon>Pirellulales</taxon>
        <taxon>Lacipirellulaceae</taxon>
        <taxon>Botrimarina</taxon>
    </lineage>
</organism>
<dbReference type="PANTHER" id="PTHR30255:SF2">
    <property type="entry name" value="SINGLE-STRANDED-DNA-SPECIFIC EXONUCLEASE RECJ"/>
    <property type="match status" value="1"/>
</dbReference>
<keyword evidence="3" id="KW-0540">Nuclease</keyword>
<dbReference type="InterPro" id="IPR004610">
    <property type="entry name" value="RecJ"/>
</dbReference>
<evidence type="ECO:0000256" key="2">
    <source>
        <dbReference type="ARBA" id="ARBA00019841"/>
    </source>
</evidence>
<accession>A0A5C6AGX2</accession>
<evidence type="ECO:0000256" key="3">
    <source>
        <dbReference type="ARBA" id="ARBA00022722"/>
    </source>
</evidence>
<evidence type="ECO:0000256" key="4">
    <source>
        <dbReference type="ARBA" id="ARBA00022801"/>
    </source>
</evidence>
<dbReference type="EMBL" id="SJPR01000001">
    <property type="protein sequence ID" value="TWT99224.1"/>
    <property type="molecule type" value="Genomic_DNA"/>
</dbReference>
<comment type="caution">
    <text evidence="9">The sequence shown here is derived from an EMBL/GenBank/DDBJ whole genome shotgun (WGS) entry which is preliminary data.</text>
</comment>